<evidence type="ECO:0000313" key="2">
    <source>
        <dbReference type="EMBL" id="KAG0593349.1"/>
    </source>
</evidence>
<sequence length="99" mass="11210">MFSKINYLFSNLYLVLSKGSKECYGTYKFSVIMLMKSFQILFLLSVLVFPGPLLIYADNSNICTSCNYFSRGSCTKSLFSFGGNEMKFHCKNKSTSDPC</sequence>
<keyword evidence="1" id="KW-1133">Transmembrane helix</keyword>
<accession>A0A8T0JEM5</accession>
<proteinExistence type="predicted"/>
<reference evidence="2" key="1">
    <citation type="submission" date="2020-06" db="EMBL/GenBank/DDBJ databases">
        <title>WGS assembly of Ceratodon purpureus strain R40.</title>
        <authorList>
            <person name="Carey S.B."/>
            <person name="Jenkins J."/>
            <person name="Shu S."/>
            <person name="Lovell J.T."/>
            <person name="Sreedasyam A."/>
            <person name="Maumus F."/>
            <person name="Tiley G.P."/>
            <person name="Fernandez-Pozo N."/>
            <person name="Barry K."/>
            <person name="Chen C."/>
            <person name="Wang M."/>
            <person name="Lipzen A."/>
            <person name="Daum C."/>
            <person name="Saski C.A."/>
            <person name="Payton A.C."/>
            <person name="Mcbreen J.C."/>
            <person name="Conrad R.E."/>
            <person name="Kollar L.M."/>
            <person name="Olsson S."/>
            <person name="Huttunen S."/>
            <person name="Landis J.B."/>
            <person name="Wickett N.J."/>
            <person name="Johnson M.G."/>
            <person name="Rensing S.A."/>
            <person name="Grimwood J."/>
            <person name="Schmutz J."/>
            <person name="Mcdaniel S.F."/>
        </authorList>
    </citation>
    <scope>NUCLEOTIDE SEQUENCE</scope>
    <source>
        <strain evidence="2">R40</strain>
    </source>
</reference>
<feature type="transmembrane region" description="Helical" evidence="1">
    <location>
        <begin position="38"/>
        <end position="57"/>
    </location>
</feature>
<keyword evidence="3" id="KW-1185">Reference proteome</keyword>
<name>A0A8T0JEM5_CERPU</name>
<protein>
    <submittedName>
        <fullName evidence="2">Uncharacterized protein</fullName>
    </submittedName>
</protein>
<keyword evidence="1" id="KW-0812">Transmembrane</keyword>
<dbReference type="AlphaFoldDB" id="A0A8T0JEM5"/>
<comment type="caution">
    <text evidence="2">The sequence shown here is derived from an EMBL/GenBank/DDBJ whole genome shotgun (WGS) entry which is preliminary data.</text>
</comment>
<gene>
    <name evidence="2" type="ORF">KC19_1G322700</name>
</gene>
<dbReference type="EMBL" id="CM026421">
    <property type="protein sequence ID" value="KAG0593349.1"/>
    <property type="molecule type" value="Genomic_DNA"/>
</dbReference>
<dbReference type="Proteomes" id="UP000822688">
    <property type="component" value="Chromosome 1"/>
</dbReference>
<organism evidence="2 3">
    <name type="scientific">Ceratodon purpureus</name>
    <name type="common">Fire moss</name>
    <name type="synonym">Dicranum purpureum</name>
    <dbReference type="NCBI Taxonomy" id="3225"/>
    <lineage>
        <taxon>Eukaryota</taxon>
        <taxon>Viridiplantae</taxon>
        <taxon>Streptophyta</taxon>
        <taxon>Embryophyta</taxon>
        <taxon>Bryophyta</taxon>
        <taxon>Bryophytina</taxon>
        <taxon>Bryopsida</taxon>
        <taxon>Dicranidae</taxon>
        <taxon>Pseudoditrichales</taxon>
        <taxon>Ditrichaceae</taxon>
        <taxon>Ceratodon</taxon>
    </lineage>
</organism>
<keyword evidence="1" id="KW-0472">Membrane</keyword>
<evidence type="ECO:0000256" key="1">
    <source>
        <dbReference type="SAM" id="Phobius"/>
    </source>
</evidence>
<evidence type="ECO:0000313" key="3">
    <source>
        <dbReference type="Proteomes" id="UP000822688"/>
    </source>
</evidence>